<feature type="region of interest" description="Disordered" evidence="1">
    <location>
        <begin position="361"/>
        <end position="404"/>
    </location>
</feature>
<feature type="region of interest" description="Disordered" evidence="1">
    <location>
        <begin position="136"/>
        <end position="157"/>
    </location>
</feature>
<feature type="compositionally biased region" description="Gly residues" evidence="1">
    <location>
        <begin position="383"/>
        <end position="396"/>
    </location>
</feature>
<dbReference type="EMBL" id="RBNJ01013448">
    <property type="protein sequence ID" value="RUS25268.1"/>
    <property type="molecule type" value="Genomic_DNA"/>
</dbReference>
<keyword evidence="3" id="KW-1185">Reference proteome</keyword>
<accession>A0A433Q665</accession>
<proteinExistence type="predicted"/>
<name>A0A433Q665_9FUNG</name>
<sequence>MDLDPADQRKLHYLQSSLFTARSHKNTSPHITASNHLRACLILSAEAIDPSVPATLRDDARILEERAYGELDKAFFADGGVVADVETEVQEALERMKEKDGFVSRLGEVEETVELEDLLDLKCFVADTDEPPLPNFHSLLNPDPPKLDPGPTRGTPDIRRDVEICTAALSRIRNPPLSTSADESAAQGPKTTTASNGPPYRPLAPPQVRPSLAGFAYRPKEGRKRGYSAAVGGIVLSSGEDVAGEGVDASDQTGHENERQRVNPHNLRPRTSYVGLVEEDVMNLDDGVDEMVGVGGRGDGRMVPASKEKINDQVRESLHYHAHDEQTQQSRPFFHIIRPPCLLASILHYPPSTSAYNLTGGTNAGRNTSKRGVKPSYSNALGGSNGNGNGNGGGVGTESDEAVAPVDERLRNIEPRMIEMINNEVGWEGNCVCCGWLFGLHSRKRSDRLVVRILDRSDVAQRLCNFALLN</sequence>
<dbReference type="Proteomes" id="UP000274822">
    <property type="component" value="Unassembled WGS sequence"/>
</dbReference>
<evidence type="ECO:0000313" key="2">
    <source>
        <dbReference type="EMBL" id="RUS25268.1"/>
    </source>
</evidence>
<feature type="compositionally biased region" description="Pro residues" evidence="1">
    <location>
        <begin position="199"/>
        <end position="208"/>
    </location>
</feature>
<reference evidence="2 3" key="1">
    <citation type="journal article" date="2018" name="New Phytol.">
        <title>Phylogenomics of Endogonaceae and evolution of mycorrhizas within Mucoromycota.</title>
        <authorList>
            <person name="Chang Y."/>
            <person name="Desiro A."/>
            <person name="Na H."/>
            <person name="Sandor L."/>
            <person name="Lipzen A."/>
            <person name="Clum A."/>
            <person name="Barry K."/>
            <person name="Grigoriev I.V."/>
            <person name="Martin F.M."/>
            <person name="Stajich J.E."/>
            <person name="Smith M.E."/>
            <person name="Bonito G."/>
            <person name="Spatafora J.W."/>
        </authorList>
    </citation>
    <scope>NUCLEOTIDE SEQUENCE [LARGE SCALE GENOMIC DNA]</scope>
    <source>
        <strain evidence="2 3">AD002</strain>
    </source>
</reference>
<gene>
    <name evidence="2" type="ORF">BC938DRAFT_472401</name>
</gene>
<dbReference type="AlphaFoldDB" id="A0A433Q665"/>
<evidence type="ECO:0000313" key="3">
    <source>
        <dbReference type="Proteomes" id="UP000274822"/>
    </source>
</evidence>
<evidence type="ECO:0000256" key="1">
    <source>
        <dbReference type="SAM" id="MobiDB-lite"/>
    </source>
</evidence>
<comment type="caution">
    <text evidence="2">The sequence shown here is derived from an EMBL/GenBank/DDBJ whole genome shotgun (WGS) entry which is preliminary data.</text>
</comment>
<protein>
    <submittedName>
        <fullName evidence="2">Uncharacterized protein</fullName>
    </submittedName>
</protein>
<feature type="region of interest" description="Disordered" evidence="1">
    <location>
        <begin position="170"/>
        <end position="209"/>
    </location>
</feature>
<organism evidence="2 3">
    <name type="scientific">Jimgerdemannia flammicorona</name>
    <dbReference type="NCBI Taxonomy" id="994334"/>
    <lineage>
        <taxon>Eukaryota</taxon>
        <taxon>Fungi</taxon>
        <taxon>Fungi incertae sedis</taxon>
        <taxon>Mucoromycota</taxon>
        <taxon>Mucoromycotina</taxon>
        <taxon>Endogonomycetes</taxon>
        <taxon>Endogonales</taxon>
        <taxon>Endogonaceae</taxon>
        <taxon>Jimgerdemannia</taxon>
    </lineage>
</organism>